<dbReference type="SUPFAM" id="SSF160369">
    <property type="entry name" value="Ribosomal protein L10-like"/>
    <property type="match status" value="1"/>
</dbReference>
<dbReference type="EMBL" id="CP003772">
    <property type="protein sequence ID" value="AFQ04196.1"/>
    <property type="molecule type" value="Genomic_DNA"/>
</dbReference>
<comment type="similarity">
    <text evidence="1 5">Belongs to the universal ribosomal protein uL10 family.</text>
</comment>
<dbReference type="InterPro" id="IPR022973">
    <property type="entry name" value="Ribosomal_uL10_bac"/>
</dbReference>
<evidence type="ECO:0000313" key="7">
    <source>
        <dbReference type="Proteomes" id="UP000005254"/>
    </source>
</evidence>
<keyword evidence="5" id="KW-0699">rRNA-binding</keyword>
<dbReference type="Gene3D" id="6.10.250.290">
    <property type="match status" value="1"/>
</dbReference>
<dbReference type="Proteomes" id="UP000005254">
    <property type="component" value="Chromosome"/>
</dbReference>
<proteinExistence type="inferred from homology"/>
<dbReference type="NCBIfam" id="NF000955">
    <property type="entry name" value="PRK00099.1-1"/>
    <property type="match status" value="1"/>
</dbReference>
<dbReference type="GeneID" id="99647263"/>
<dbReference type="InterPro" id="IPR001790">
    <property type="entry name" value="Ribosomal_uL10"/>
</dbReference>
<dbReference type="PANTHER" id="PTHR11560">
    <property type="entry name" value="39S RIBOSOMAL PROTEIN L10, MITOCHONDRIAL"/>
    <property type="match status" value="1"/>
</dbReference>
<reference evidence="6 7" key="1">
    <citation type="journal article" date="2012" name="J. Bacteriol.">
        <title>Draft Genome Sequences of Four Axenic Mycoplasma genitalium Strains Isolated from Denmark, Japan, and Australia.</title>
        <authorList>
            <person name="McGowin C.L."/>
            <person name="Ma L."/>
            <person name="Jensen J.S."/>
            <person name="Mancuso M.M."/>
            <person name="Hamasuna R."/>
            <person name="Adegboye D."/>
            <person name="Martin D.H."/>
        </authorList>
    </citation>
    <scope>NUCLEOTIDE SEQUENCE [LARGE SCALE GENOMIC DNA]</scope>
    <source>
        <strain evidence="6 7">M6320</strain>
    </source>
</reference>
<evidence type="ECO:0000313" key="6">
    <source>
        <dbReference type="EMBL" id="AFQ04196.1"/>
    </source>
</evidence>
<keyword evidence="3 5" id="KW-0687">Ribonucleoprotein</keyword>
<evidence type="ECO:0000256" key="5">
    <source>
        <dbReference type="HAMAP-Rule" id="MF_00362"/>
    </source>
</evidence>
<dbReference type="PROSITE" id="PS01109">
    <property type="entry name" value="RIBOSOMAL_L10"/>
    <property type="match status" value="1"/>
</dbReference>
<dbReference type="InterPro" id="IPR002363">
    <property type="entry name" value="Ribosomal_uL10_CS_bac"/>
</dbReference>
<dbReference type="InterPro" id="IPR047865">
    <property type="entry name" value="Ribosomal_uL10_bac_type"/>
</dbReference>
<dbReference type="AlphaFoldDB" id="A0ABC7ZIZ3"/>
<dbReference type="HAMAP" id="MF_00362">
    <property type="entry name" value="Ribosomal_uL10"/>
    <property type="match status" value="1"/>
</dbReference>
<dbReference type="KEGG" id="mgx:CM1_02200"/>
<dbReference type="InterPro" id="IPR043141">
    <property type="entry name" value="Ribosomal_uL10-like_sf"/>
</dbReference>
<keyword evidence="5" id="KW-0694">RNA-binding</keyword>
<comment type="function">
    <text evidence="5">Forms part of the ribosomal stalk, playing a central role in the interaction of the ribosome with GTP-bound translation factors.</text>
</comment>
<protein>
    <recommendedName>
        <fullName evidence="4 5">Large ribosomal subunit protein uL10</fullName>
    </recommendedName>
</protein>
<dbReference type="Gene3D" id="3.30.70.1730">
    <property type="match status" value="1"/>
</dbReference>
<dbReference type="GO" id="GO:1990904">
    <property type="term" value="C:ribonucleoprotein complex"/>
    <property type="evidence" value="ECO:0007669"/>
    <property type="project" value="UniProtKB-KW"/>
</dbReference>
<accession>A0ABC7ZIZ3</accession>
<dbReference type="GO" id="GO:0006412">
    <property type="term" value="P:translation"/>
    <property type="evidence" value="ECO:0007669"/>
    <property type="project" value="UniProtKB-UniRule"/>
</dbReference>
<dbReference type="GO" id="GO:0070180">
    <property type="term" value="F:large ribosomal subunit rRNA binding"/>
    <property type="evidence" value="ECO:0007669"/>
    <property type="project" value="UniProtKB-UniRule"/>
</dbReference>
<evidence type="ECO:0000256" key="4">
    <source>
        <dbReference type="ARBA" id="ARBA00035202"/>
    </source>
</evidence>
<dbReference type="RefSeq" id="WP_009885818.1">
    <property type="nucleotide sequence ID" value="NC_018497.1"/>
</dbReference>
<evidence type="ECO:0000256" key="2">
    <source>
        <dbReference type="ARBA" id="ARBA00022980"/>
    </source>
</evidence>
<evidence type="ECO:0000256" key="1">
    <source>
        <dbReference type="ARBA" id="ARBA00008889"/>
    </source>
</evidence>
<comment type="subunit">
    <text evidence="5">Part of the ribosomal stalk of the 50S ribosomal subunit. The N-terminus interacts with L11 and the large rRNA to form the base of the stalk. The C-terminus forms an elongated spine to which L12 dimers bind in a sequential fashion forming a multimeric L10(L12)X complex.</text>
</comment>
<name>A0ABC7ZIZ3_MYCGT</name>
<keyword evidence="2 5" id="KW-0689">Ribosomal protein</keyword>
<evidence type="ECO:0000256" key="3">
    <source>
        <dbReference type="ARBA" id="ARBA00023274"/>
    </source>
</evidence>
<gene>
    <name evidence="5 6" type="primary">rplJ</name>
    <name evidence="6" type="ORF">CM1_02200</name>
</gene>
<dbReference type="Pfam" id="PF00466">
    <property type="entry name" value="Ribosomal_L10"/>
    <property type="match status" value="1"/>
</dbReference>
<dbReference type="GO" id="GO:0005840">
    <property type="term" value="C:ribosome"/>
    <property type="evidence" value="ECO:0007669"/>
    <property type="project" value="UniProtKB-KW"/>
</dbReference>
<dbReference type="CDD" id="cd05797">
    <property type="entry name" value="Ribosomal_L10"/>
    <property type="match status" value="1"/>
</dbReference>
<dbReference type="SMR" id="A0ABC7ZIZ3"/>
<sequence length="162" mass="18261">MVDSKKNKKQQVTDFSNLLSQSKGFVIFDYSGMSAVDATLMRKKLFNKGSKIKIVKNNILRRALKTSNFEGVDESVIKGKIAVAVGINEILETLKVVDSVVKEKELMKFVCGHFDNRIFNSDDLQKIAKLPGRNELYGMFLSVLQAPLRKFLYALQAVRNAK</sequence>
<organism evidence="6 7">
    <name type="scientific">Mycoplasmoides genitalium M6320</name>
    <dbReference type="NCBI Taxonomy" id="662945"/>
    <lineage>
        <taxon>Bacteria</taxon>
        <taxon>Bacillati</taxon>
        <taxon>Mycoplasmatota</taxon>
        <taxon>Mycoplasmoidales</taxon>
        <taxon>Mycoplasmoidaceae</taxon>
        <taxon>Mycoplasmoides</taxon>
    </lineage>
</organism>